<dbReference type="AlphaFoldDB" id="A0A9P1DL95"/>
<dbReference type="InterPro" id="IPR011990">
    <property type="entry name" value="TPR-like_helical_dom_sf"/>
</dbReference>
<dbReference type="EMBL" id="CAMXCT020005168">
    <property type="protein sequence ID" value="CAL1164971.1"/>
    <property type="molecule type" value="Genomic_DNA"/>
</dbReference>
<dbReference type="EMBL" id="CAMXCT010005168">
    <property type="protein sequence ID" value="CAI4011596.1"/>
    <property type="molecule type" value="Genomic_DNA"/>
</dbReference>
<dbReference type="EMBL" id="CAMXCT030005168">
    <property type="protein sequence ID" value="CAL4798908.1"/>
    <property type="molecule type" value="Genomic_DNA"/>
</dbReference>
<sequence length="158" mass="17423">MLAGSAPTVFAQGSSRFFSATKQSVLSESVPGHQGLRCSSRAGHNVKALYRRAESRIRPVKSTAYDHDLAIKELTQENRPDPSNQTVEHLLVRLRSERSVQREKDVKTFTGMFDRGQIYDKVLQEAKAAAASSKGGSLISSGVPCAAARHIDIRRWIE</sequence>
<dbReference type="Gene3D" id="1.25.40.10">
    <property type="entry name" value="Tetratricopeptide repeat domain"/>
    <property type="match status" value="1"/>
</dbReference>
<dbReference type="Proteomes" id="UP001152797">
    <property type="component" value="Unassembled WGS sequence"/>
</dbReference>
<comment type="caution">
    <text evidence="1">The sequence shown here is derived from an EMBL/GenBank/DDBJ whole genome shotgun (WGS) entry which is preliminary data.</text>
</comment>
<name>A0A9P1DL95_9DINO</name>
<reference evidence="2" key="2">
    <citation type="submission" date="2024-04" db="EMBL/GenBank/DDBJ databases">
        <authorList>
            <person name="Chen Y."/>
            <person name="Shah S."/>
            <person name="Dougan E. K."/>
            <person name="Thang M."/>
            <person name="Chan C."/>
        </authorList>
    </citation>
    <scope>NUCLEOTIDE SEQUENCE [LARGE SCALE GENOMIC DNA]</scope>
</reference>
<protein>
    <submittedName>
        <fullName evidence="3">Peptidyl-prolyl cis-trans isomerase D</fullName>
    </submittedName>
</protein>
<reference evidence="1" key="1">
    <citation type="submission" date="2022-10" db="EMBL/GenBank/DDBJ databases">
        <authorList>
            <person name="Chen Y."/>
            <person name="Dougan E. K."/>
            <person name="Chan C."/>
            <person name="Rhodes N."/>
            <person name="Thang M."/>
        </authorList>
    </citation>
    <scope>NUCLEOTIDE SEQUENCE</scope>
</reference>
<gene>
    <name evidence="1" type="ORF">C1SCF055_LOCUS36745</name>
</gene>
<keyword evidence="3" id="KW-0413">Isomerase</keyword>
<organism evidence="1">
    <name type="scientific">Cladocopium goreaui</name>
    <dbReference type="NCBI Taxonomy" id="2562237"/>
    <lineage>
        <taxon>Eukaryota</taxon>
        <taxon>Sar</taxon>
        <taxon>Alveolata</taxon>
        <taxon>Dinophyceae</taxon>
        <taxon>Suessiales</taxon>
        <taxon>Symbiodiniaceae</taxon>
        <taxon>Cladocopium</taxon>
    </lineage>
</organism>
<evidence type="ECO:0000313" key="4">
    <source>
        <dbReference type="Proteomes" id="UP001152797"/>
    </source>
</evidence>
<evidence type="ECO:0000313" key="1">
    <source>
        <dbReference type="EMBL" id="CAI4011596.1"/>
    </source>
</evidence>
<accession>A0A9P1DL95</accession>
<dbReference type="GO" id="GO:0016853">
    <property type="term" value="F:isomerase activity"/>
    <property type="evidence" value="ECO:0007669"/>
    <property type="project" value="UniProtKB-KW"/>
</dbReference>
<proteinExistence type="predicted"/>
<dbReference type="OrthoDB" id="298012at2759"/>
<evidence type="ECO:0000313" key="3">
    <source>
        <dbReference type="EMBL" id="CAL4798908.1"/>
    </source>
</evidence>
<evidence type="ECO:0000313" key="2">
    <source>
        <dbReference type="EMBL" id="CAL1164971.1"/>
    </source>
</evidence>
<keyword evidence="4" id="KW-1185">Reference proteome</keyword>